<evidence type="ECO:0000313" key="4">
    <source>
        <dbReference type="EMBL" id="RPB01892.1"/>
    </source>
</evidence>
<feature type="region of interest" description="Disordered" evidence="1">
    <location>
        <begin position="463"/>
        <end position="482"/>
    </location>
</feature>
<feature type="domain" description="C2H2-type" evidence="3">
    <location>
        <begin position="481"/>
        <end position="506"/>
    </location>
</feature>
<keyword evidence="2" id="KW-0472">Membrane</keyword>
<keyword evidence="2" id="KW-0812">Transmembrane</keyword>
<dbReference type="Proteomes" id="UP000276215">
    <property type="component" value="Unassembled WGS sequence"/>
</dbReference>
<protein>
    <recommendedName>
        <fullName evidence="3">C2H2-type domain-containing protein</fullName>
    </recommendedName>
</protein>
<feature type="compositionally biased region" description="Low complexity" evidence="1">
    <location>
        <begin position="348"/>
        <end position="366"/>
    </location>
</feature>
<evidence type="ECO:0000256" key="2">
    <source>
        <dbReference type="SAM" id="Phobius"/>
    </source>
</evidence>
<dbReference type="Gene3D" id="3.30.160.60">
    <property type="entry name" value="Classic Zinc Finger"/>
    <property type="match status" value="1"/>
</dbReference>
<accession>A0A3N4JYG8</accession>
<feature type="compositionally biased region" description="Basic residues" evidence="1">
    <location>
        <begin position="463"/>
        <end position="481"/>
    </location>
</feature>
<keyword evidence="2" id="KW-1133">Transmembrane helix</keyword>
<feature type="compositionally biased region" description="Low complexity" evidence="1">
    <location>
        <begin position="49"/>
        <end position="69"/>
    </location>
</feature>
<dbReference type="AlphaFoldDB" id="A0A3N4JYG8"/>
<feature type="region of interest" description="Disordered" evidence="1">
    <location>
        <begin position="534"/>
        <end position="557"/>
    </location>
</feature>
<dbReference type="OrthoDB" id="654211at2759"/>
<feature type="transmembrane region" description="Helical" evidence="2">
    <location>
        <begin position="196"/>
        <end position="220"/>
    </location>
</feature>
<sequence>MATQMGLGVLSVDEAMSYDGCPNSPGETITANAKTTVIENVTQCQLPQNSHNVTSNTSSGSSETHTSSSHLMDLPFARQLIRNLSVPSRLQPVGSSTTYPSKCAQRQWSPNEATLLHSRCHGLNELCYGTYDSLSDGITTCSDVSSRDCRSCKCAVGDSSLNREIGAQSSFVEGPSKGWDSAAGSKMGGLRDADLFLSYILVFWLLPVVVSTFLVAALGIPHGACAGALLNSTGNFVVSKSHPRLRTPEASRLLPLLPSACQIPSSIQPLGPNLSQNMSEPYQSCTPSGDYFALGYEQGSHFDNASYGMTGYEESSELSIEYHLHAPQIPPDFFETYMDDMFVSPHISSPLNTPTSTSPTSTSPGTIYEDPVILSSGSGFGGDPAEQFFFFESSSSSLFSSPSLSSPVDTPTSSTFSGDQIPSTPSTLEPGSPPPSPAPPAPEPVQNPDGTWACPQSGCTHPGHKRRCDARKHHKSHTKPYRCKERGCPYRSSNAKDRERHYDTRHATGTHPACPAEGCGVLKSRVDNMRDHIRRKHPGMDYRSPAISALYPRRSRT</sequence>
<evidence type="ECO:0000256" key="1">
    <source>
        <dbReference type="SAM" id="MobiDB-lite"/>
    </source>
</evidence>
<feature type="domain" description="C2H2-type" evidence="3">
    <location>
        <begin position="512"/>
        <end position="537"/>
    </location>
</feature>
<feature type="region of interest" description="Disordered" evidence="1">
    <location>
        <begin position="46"/>
        <end position="69"/>
    </location>
</feature>
<feature type="region of interest" description="Disordered" evidence="1">
    <location>
        <begin position="401"/>
        <end position="458"/>
    </location>
</feature>
<feature type="region of interest" description="Disordered" evidence="1">
    <location>
        <begin position="348"/>
        <end position="377"/>
    </location>
</feature>
<evidence type="ECO:0000313" key="5">
    <source>
        <dbReference type="Proteomes" id="UP000276215"/>
    </source>
</evidence>
<feature type="domain" description="C2H2-type" evidence="3">
    <location>
        <begin position="452"/>
        <end position="477"/>
    </location>
</feature>
<evidence type="ECO:0000259" key="3">
    <source>
        <dbReference type="SMART" id="SM00355"/>
    </source>
</evidence>
<reference evidence="4 5" key="1">
    <citation type="journal article" date="2018" name="Nat. Ecol. Evol.">
        <title>Pezizomycetes genomes reveal the molecular basis of ectomycorrhizal truffle lifestyle.</title>
        <authorList>
            <person name="Murat C."/>
            <person name="Payen T."/>
            <person name="Noel B."/>
            <person name="Kuo A."/>
            <person name="Morin E."/>
            <person name="Chen J."/>
            <person name="Kohler A."/>
            <person name="Krizsan K."/>
            <person name="Balestrini R."/>
            <person name="Da Silva C."/>
            <person name="Montanini B."/>
            <person name="Hainaut M."/>
            <person name="Levati E."/>
            <person name="Barry K.W."/>
            <person name="Belfiori B."/>
            <person name="Cichocki N."/>
            <person name="Clum A."/>
            <person name="Dockter R.B."/>
            <person name="Fauchery L."/>
            <person name="Guy J."/>
            <person name="Iotti M."/>
            <person name="Le Tacon F."/>
            <person name="Lindquist E.A."/>
            <person name="Lipzen A."/>
            <person name="Malagnac F."/>
            <person name="Mello A."/>
            <person name="Molinier V."/>
            <person name="Miyauchi S."/>
            <person name="Poulain J."/>
            <person name="Riccioni C."/>
            <person name="Rubini A."/>
            <person name="Sitrit Y."/>
            <person name="Splivallo R."/>
            <person name="Traeger S."/>
            <person name="Wang M."/>
            <person name="Zifcakova L."/>
            <person name="Wipf D."/>
            <person name="Zambonelli A."/>
            <person name="Paolocci F."/>
            <person name="Nowrousian M."/>
            <person name="Ottonello S."/>
            <person name="Baldrian P."/>
            <person name="Spatafora J.W."/>
            <person name="Henrissat B."/>
            <person name="Nagy L.G."/>
            <person name="Aury J.M."/>
            <person name="Wincker P."/>
            <person name="Grigoriev I.V."/>
            <person name="Bonfante P."/>
            <person name="Martin F.M."/>
        </authorList>
    </citation>
    <scope>NUCLEOTIDE SEQUENCE [LARGE SCALE GENOMIC DNA]</scope>
    <source>
        <strain evidence="4 5">120613-1</strain>
    </source>
</reference>
<dbReference type="SMART" id="SM00355">
    <property type="entry name" value="ZnF_C2H2"/>
    <property type="match status" value="3"/>
</dbReference>
<proteinExistence type="predicted"/>
<name>A0A3N4JYG8_9PEZI</name>
<gene>
    <name evidence="4" type="ORF">L873DRAFT_1674790</name>
</gene>
<dbReference type="EMBL" id="ML120370">
    <property type="protein sequence ID" value="RPB01892.1"/>
    <property type="molecule type" value="Genomic_DNA"/>
</dbReference>
<dbReference type="STRING" id="1336337.A0A3N4JYG8"/>
<organism evidence="4 5">
    <name type="scientific">Choiromyces venosus 120613-1</name>
    <dbReference type="NCBI Taxonomy" id="1336337"/>
    <lineage>
        <taxon>Eukaryota</taxon>
        <taxon>Fungi</taxon>
        <taxon>Dikarya</taxon>
        <taxon>Ascomycota</taxon>
        <taxon>Pezizomycotina</taxon>
        <taxon>Pezizomycetes</taxon>
        <taxon>Pezizales</taxon>
        <taxon>Tuberaceae</taxon>
        <taxon>Choiromyces</taxon>
    </lineage>
</organism>
<feature type="compositionally biased region" description="Pro residues" evidence="1">
    <location>
        <begin position="431"/>
        <end position="445"/>
    </location>
</feature>
<dbReference type="InterPro" id="IPR013087">
    <property type="entry name" value="Znf_C2H2_type"/>
</dbReference>
<keyword evidence="5" id="KW-1185">Reference proteome</keyword>
<feature type="compositionally biased region" description="Low complexity" evidence="1">
    <location>
        <begin position="401"/>
        <end position="430"/>
    </location>
</feature>